<keyword evidence="1" id="KW-1133">Transmembrane helix</keyword>
<dbReference type="Pfam" id="PF12730">
    <property type="entry name" value="ABC2_membrane_4"/>
    <property type="match status" value="1"/>
</dbReference>
<feature type="transmembrane region" description="Helical" evidence="1">
    <location>
        <begin position="121"/>
        <end position="147"/>
    </location>
</feature>
<proteinExistence type="predicted"/>
<feature type="transmembrane region" description="Helical" evidence="1">
    <location>
        <begin position="197"/>
        <end position="216"/>
    </location>
</feature>
<dbReference type="AlphaFoldDB" id="A0A401YLZ0"/>
<dbReference type="OrthoDB" id="3297477at2"/>
<feature type="transmembrane region" description="Helical" evidence="1">
    <location>
        <begin position="167"/>
        <end position="190"/>
    </location>
</feature>
<keyword evidence="3" id="KW-1185">Reference proteome</keyword>
<feature type="transmembrane region" description="Helical" evidence="1">
    <location>
        <begin position="38"/>
        <end position="59"/>
    </location>
</feature>
<feature type="transmembrane region" description="Helical" evidence="1">
    <location>
        <begin position="247"/>
        <end position="268"/>
    </location>
</feature>
<evidence type="ECO:0000256" key="1">
    <source>
        <dbReference type="SAM" id="Phobius"/>
    </source>
</evidence>
<evidence type="ECO:0000313" key="3">
    <source>
        <dbReference type="Proteomes" id="UP000286931"/>
    </source>
</evidence>
<organism evidence="2 3">
    <name type="scientific">Embleya hyalina</name>
    <dbReference type="NCBI Taxonomy" id="516124"/>
    <lineage>
        <taxon>Bacteria</taxon>
        <taxon>Bacillati</taxon>
        <taxon>Actinomycetota</taxon>
        <taxon>Actinomycetes</taxon>
        <taxon>Kitasatosporales</taxon>
        <taxon>Streptomycetaceae</taxon>
        <taxon>Embleya</taxon>
    </lineage>
</organism>
<feature type="transmembrane region" description="Helical" evidence="1">
    <location>
        <begin position="79"/>
        <end position="100"/>
    </location>
</feature>
<name>A0A401YLZ0_9ACTN</name>
<keyword evidence="1" id="KW-0812">Transmembrane</keyword>
<gene>
    <name evidence="2" type="ORF">EHYA_03299</name>
</gene>
<protein>
    <submittedName>
        <fullName evidence="2">ABC transporter permease</fullName>
    </submittedName>
</protein>
<reference evidence="2 3" key="1">
    <citation type="submission" date="2018-12" db="EMBL/GenBank/DDBJ databases">
        <title>Draft genome sequence of Embleya hyalina NBRC 13850T.</title>
        <authorList>
            <person name="Komaki H."/>
            <person name="Hosoyama A."/>
            <person name="Kimura A."/>
            <person name="Ichikawa N."/>
            <person name="Tamura T."/>
        </authorList>
    </citation>
    <scope>NUCLEOTIDE SEQUENCE [LARGE SCALE GENOMIC DNA]</scope>
    <source>
        <strain evidence="2 3">NBRC 13850</strain>
    </source>
</reference>
<keyword evidence="1" id="KW-0472">Membrane</keyword>
<dbReference type="RefSeq" id="WP_126637730.1">
    <property type="nucleotide sequence ID" value="NZ_BIFH01000018.1"/>
</dbReference>
<evidence type="ECO:0000313" key="2">
    <source>
        <dbReference type="EMBL" id="GCD95624.1"/>
    </source>
</evidence>
<dbReference type="EMBL" id="BIFH01000018">
    <property type="protein sequence ID" value="GCD95624.1"/>
    <property type="molecule type" value="Genomic_DNA"/>
</dbReference>
<accession>A0A401YLZ0</accession>
<comment type="caution">
    <text evidence="2">The sequence shown here is derived from an EMBL/GenBank/DDBJ whole genome shotgun (WGS) entry which is preliminary data.</text>
</comment>
<sequence length="273" mass="28286">MTTTAPAAPTALAPGARLTFGRILDSEWAKIKTVRSTVWTLLALFVVSVLISWGIAALAASDVAKDVAEGKKNDAPDLLTVGVAFGQIAALVLGVMSMTAEYSTGMIRTSLTAVPWRASMLAAKALVLALVLFVVGAITGFCCYFLANLMLDAKDVGIALGDPGVIRSLIGTGLYLAVLGLFGMALGVLLRHTAGAITLGIALIFVVGGVVGLIPGKTGDWIAKLMPANAGSQVMSVEAADKMFRPWPGFAVFAAETLILLLLGTLLLEKRDA</sequence>
<dbReference type="Proteomes" id="UP000286931">
    <property type="component" value="Unassembled WGS sequence"/>
</dbReference>